<dbReference type="EMBL" id="BPVZ01000074">
    <property type="protein sequence ID" value="GKV27050.1"/>
    <property type="molecule type" value="Genomic_DNA"/>
</dbReference>
<evidence type="ECO:0000313" key="2">
    <source>
        <dbReference type="Proteomes" id="UP001054252"/>
    </source>
</evidence>
<sequence length="54" mass="6050">MNMCGHLYLNSLSHFFPNLSKLRLQLLNLCRKNPGGRKGGVTHVIPSPRDAMLC</sequence>
<organism evidence="1 2">
    <name type="scientific">Rubroshorea leprosula</name>
    <dbReference type="NCBI Taxonomy" id="152421"/>
    <lineage>
        <taxon>Eukaryota</taxon>
        <taxon>Viridiplantae</taxon>
        <taxon>Streptophyta</taxon>
        <taxon>Embryophyta</taxon>
        <taxon>Tracheophyta</taxon>
        <taxon>Spermatophyta</taxon>
        <taxon>Magnoliopsida</taxon>
        <taxon>eudicotyledons</taxon>
        <taxon>Gunneridae</taxon>
        <taxon>Pentapetalae</taxon>
        <taxon>rosids</taxon>
        <taxon>malvids</taxon>
        <taxon>Malvales</taxon>
        <taxon>Dipterocarpaceae</taxon>
        <taxon>Rubroshorea</taxon>
    </lineage>
</organism>
<reference evidence="1 2" key="1">
    <citation type="journal article" date="2021" name="Commun. Biol.">
        <title>The genome of Shorea leprosula (Dipterocarpaceae) highlights the ecological relevance of drought in aseasonal tropical rainforests.</title>
        <authorList>
            <person name="Ng K.K.S."/>
            <person name="Kobayashi M.J."/>
            <person name="Fawcett J.A."/>
            <person name="Hatakeyama M."/>
            <person name="Paape T."/>
            <person name="Ng C.H."/>
            <person name="Ang C.C."/>
            <person name="Tnah L.H."/>
            <person name="Lee C.T."/>
            <person name="Nishiyama T."/>
            <person name="Sese J."/>
            <person name="O'Brien M.J."/>
            <person name="Copetti D."/>
            <person name="Mohd Noor M.I."/>
            <person name="Ong R.C."/>
            <person name="Putra M."/>
            <person name="Sireger I.Z."/>
            <person name="Indrioko S."/>
            <person name="Kosugi Y."/>
            <person name="Izuno A."/>
            <person name="Isagi Y."/>
            <person name="Lee S.L."/>
            <person name="Shimizu K.K."/>
        </authorList>
    </citation>
    <scope>NUCLEOTIDE SEQUENCE [LARGE SCALE GENOMIC DNA]</scope>
    <source>
        <strain evidence="1">214</strain>
    </source>
</reference>
<name>A0AAV5KRB1_9ROSI</name>
<evidence type="ECO:0000313" key="1">
    <source>
        <dbReference type="EMBL" id="GKV27050.1"/>
    </source>
</evidence>
<proteinExistence type="predicted"/>
<keyword evidence="2" id="KW-1185">Reference proteome</keyword>
<accession>A0AAV5KRB1</accession>
<protein>
    <submittedName>
        <fullName evidence="1">Uncharacterized protein</fullName>
    </submittedName>
</protein>
<dbReference type="AlphaFoldDB" id="A0AAV5KRB1"/>
<comment type="caution">
    <text evidence="1">The sequence shown here is derived from an EMBL/GenBank/DDBJ whole genome shotgun (WGS) entry which is preliminary data.</text>
</comment>
<dbReference type="Proteomes" id="UP001054252">
    <property type="component" value="Unassembled WGS sequence"/>
</dbReference>
<gene>
    <name evidence="1" type="ORF">SLEP1_g36258</name>
</gene>